<gene>
    <name evidence="5" type="primary">PCMP-H38_0</name>
    <name evidence="5" type="ORF">CK203_045166</name>
</gene>
<evidence type="ECO:0000256" key="1">
    <source>
        <dbReference type="ARBA" id="ARBA00006643"/>
    </source>
</evidence>
<dbReference type="Proteomes" id="UP000288805">
    <property type="component" value="Unassembled WGS sequence"/>
</dbReference>
<evidence type="ECO:0000313" key="6">
    <source>
        <dbReference type="Proteomes" id="UP000288805"/>
    </source>
</evidence>
<dbReference type="GO" id="GO:0003723">
    <property type="term" value="F:RNA binding"/>
    <property type="evidence" value="ECO:0007669"/>
    <property type="project" value="InterPro"/>
</dbReference>
<dbReference type="InterPro" id="IPR046960">
    <property type="entry name" value="PPR_At4g14850-like_plant"/>
</dbReference>
<dbReference type="AlphaFoldDB" id="A0A438H3V4"/>
<organism evidence="5 6">
    <name type="scientific">Vitis vinifera</name>
    <name type="common">Grape</name>
    <dbReference type="NCBI Taxonomy" id="29760"/>
    <lineage>
        <taxon>Eukaryota</taxon>
        <taxon>Viridiplantae</taxon>
        <taxon>Streptophyta</taxon>
        <taxon>Embryophyta</taxon>
        <taxon>Tracheophyta</taxon>
        <taxon>Spermatophyta</taxon>
        <taxon>Magnoliopsida</taxon>
        <taxon>eudicotyledons</taxon>
        <taxon>Gunneridae</taxon>
        <taxon>Pentapetalae</taxon>
        <taxon>rosids</taxon>
        <taxon>Vitales</taxon>
        <taxon>Vitaceae</taxon>
        <taxon>Viteae</taxon>
        <taxon>Vitis</taxon>
    </lineage>
</organism>
<dbReference type="NCBIfam" id="TIGR00756">
    <property type="entry name" value="PPR"/>
    <property type="match status" value="5"/>
</dbReference>
<feature type="repeat" description="PPR" evidence="3">
    <location>
        <begin position="151"/>
        <end position="185"/>
    </location>
</feature>
<dbReference type="InterPro" id="IPR011990">
    <property type="entry name" value="TPR-like_helical_dom_sf"/>
</dbReference>
<evidence type="ECO:0000256" key="2">
    <source>
        <dbReference type="ARBA" id="ARBA00022737"/>
    </source>
</evidence>
<dbReference type="GO" id="GO:0048731">
    <property type="term" value="P:system development"/>
    <property type="evidence" value="ECO:0007669"/>
    <property type="project" value="UniProtKB-ARBA"/>
</dbReference>
<evidence type="ECO:0000256" key="3">
    <source>
        <dbReference type="PROSITE-ProRule" id="PRU00708"/>
    </source>
</evidence>
<comment type="similarity">
    <text evidence="1">Belongs to the PPR family. PCMP-H subfamily.</text>
</comment>
<comment type="caution">
    <text evidence="5">The sequence shown here is derived from an EMBL/GenBank/DDBJ whole genome shotgun (WGS) entry which is preliminary data.</text>
</comment>
<dbReference type="PROSITE" id="PS51375">
    <property type="entry name" value="PPR"/>
    <property type="match status" value="3"/>
</dbReference>
<dbReference type="InterPro" id="IPR002885">
    <property type="entry name" value="PPR_rpt"/>
</dbReference>
<feature type="domain" description="DYW" evidence="4">
    <location>
        <begin position="442"/>
        <end position="533"/>
    </location>
</feature>
<protein>
    <submittedName>
        <fullName evidence="5">Pentatricopeptide repeat-containing protein</fullName>
    </submittedName>
</protein>
<dbReference type="InterPro" id="IPR032867">
    <property type="entry name" value="DYW_dom"/>
</dbReference>
<evidence type="ECO:0000313" key="5">
    <source>
        <dbReference type="EMBL" id="RVW79254.1"/>
    </source>
</evidence>
<dbReference type="Pfam" id="PF20430">
    <property type="entry name" value="Eplus_motif"/>
    <property type="match status" value="1"/>
</dbReference>
<dbReference type="InterPro" id="IPR046849">
    <property type="entry name" value="E2_motif"/>
</dbReference>
<dbReference type="FunFam" id="1.25.40.10:FF:000031">
    <property type="entry name" value="Pentatricopeptide repeat-containing protein mitochondrial"/>
    <property type="match status" value="1"/>
</dbReference>
<feature type="repeat" description="PPR" evidence="3">
    <location>
        <begin position="120"/>
        <end position="150"/>
    </location>
</feature>
<dbReference type="Pfam" id="PF13041">
    <property type="entry name" value="PPR_2"/>
    <property type="match status" value="2"/>
</dbReference>
<dbReference type="PANTHER" id="PTHR47926:SF463">
    <property type="entry name" value="PENTATRICOPEPTIDE REPEAT-CONTAINING PROTEIN"/>
    <property type="match status" value="1"/>
</dbReference>
<dbReference type="EMBL" id="QGNW01000284">
    <property type="protein sequence ID" value="RVW79254.1"/>
    <property type="molecule type" value="Genomic_DNA"/>
</dbReference>
<dbReference type="GO" id="GO:0009451">
    <property type="term" value="P:RNA modification"/>
    <property type="evidence" value="ECO:0007669"/>
    <property type="project" value="InterPro"/>
</dbReference>
<reference evidence="5 6" key="1">
    <citation type="journal article" date="2018" name="PLoS Genet.">
        <title>Population sequencing reveals clonal diversity and ancestral inbreeding in the grapevine cultivar Chardonnay.</title>
        <authorList>
            <person name="Roach M.J."/>
            <person name="Johnson D.L."/>
            <person name="Bohlmann J."/>
            <person name="van Vuuren H.J."/>
            <person name="Jones S.J."/>
            <person name="Pretorius I.S."/>
            <person name="Schmidt S.A."/>
            <person name="Borneman A.R."/>
        </authorList>
    </citation>
    <scope>NUCLEOTIDE SEQUENCE [LARGE SCALE GENOMIC DNA]</scope>
    <source>
        <strain evidence="6">cv. Chardonnay</strain>
        <tissue evidence="5">Leaf</tissue>
    </source>
</reference>
<sequence>MAQVLQIQAQLITSPIPSSVVDPNLIAVKLIGACADHANFFNHQVSSPNAPNPDEFTFTSVLKACAGLAHVVNGQKIHAMVTKQGFESNLFVRNSLIDMYFKAGYLLIARHLFDEMFVRDVVSWNTLVSGYCLCGCADEARWVFDRMREKNFVSWSTLISGYARMGRLEDARRLFDEMPERNVVCWNAMIAGYAQNEKYSDAIEVFRMMQQFGGVVPNDVTLVSVLPACAHLGALDLGKWIDGFISRRGMALGLFLGNALADMYAKCGCITEARRVFNKMEERDVISWSIIICGLAMYGHADEAFGCFYEMLDCGVKPNDVVFMGLLTACTHAGRAGELDKAEDMISSMPMKPNVIIWGALLGGCRIYRDSGRGQRVVQHILELDSDHSGSYVYLANVSFFNGWIEVDNTVYEFFMGDLSHPESNKIYSMIRELMWKMKLAGYKPKTDLVVHSIDEEEKEDALSIHSEKLAIAFGLISTSEGTTIRVVKNLRICNDCHDAAKIISGIVKREIIVRDRSRFHHFKDGVCTCSDYCCKPATNCCDGIAFIRIA</sequence>
<proteinExistence type="inferred from homology"/>
<dbReference type="PANTHER" id="PTHR47926">
    <property type="entry name" value="PENTATRICOPEPTIDE REPEAT-CONTAINING PROTEIN"/>
    <property type="match status" value="1"/>
</dbReference>
<dbReference type="Pfam" id="PF14432">
    <property type="entry name" value="DYW_deaminase"/>
    <property type="match status" value="1"/>
</dbReference>
<keyword evidence="2" id="KW-0677">Repeat</keyword>
<dbReference type="FunFam" id="1.25.40.10:FF:000125">
    <property type="entry name" value="Pentatricopeptide repeat-containing protein"/>
    <property type="match status" value="1"/>
</dbReference>
<dbReference type="GO" id="GO:0008270">
    <property type="term" value="F:zinc ion binding"/>
    <property type="evidence" value="ECO:0007669"/>
    <property type="project" value="InterPro"/>
</dbReference>
<evidence type="ECO:0000259" key="4">
    <source>
        <dbReference type="Pfam" id="PF14432"/>
    </source>
</evidence>
<feature type="repeat" description="PPR" evidence="3">
    <location>
        <begin position="284"/>
        <end position="318"/>
    </location>
</feature>
<name>A0A438H3V4_VITVI</name>
<accession>A0A438H3V4</accession>
<dbReference type="Gene3D" id="1.25.40.10">
    <property type="entry name" value="Tetratricopeptide repeat domain"/>
    <property type="match status" value="3"/>
</dbReference>
<dbReference type="Pfam" id="PF01535">
    <property type="entry name" value="PPR"/>
    <property type="match status" value="2"/>
</dbReference>